<evidence type="ECO:0000256" key="1">
    <source>
        <dbReference type="ARBA" id="ARBA00004123"/>
    </source>
</evidence>
<name>A0A1J4ML91_9CRYT</name>
<comment type="caution">
    <text evidence="6">The sequence shown here is derived from an EMBL/GenBank/DDBJ whole genome shotgun (WGS) entry which is preliminary data.</text>
</comment>
<evidence type="ECO:0000313" key="7">
    <source>
        <dbReference type="Proteomes" id="UP000186176"/>
    </source>
</evidence>
<dbReference type="Gene3D" id="3.30.110.20">
    <property type="entry name" value="Alba-like domain"/>
    <property type="match status" value="1"/>
</dbReference>
<dbReference type="GO" id="GO:0000172">
    <property type="term" value="C:ribonuclease MRP complex"/>
    <property type="evidence" value="ECO:0007669"/>
    <property type="project" value="InterPro"/>
</dbReference>
<comment type="subcellular location">
    <subcellularLocation>
        <location evidence="1">Nucleus</location>
    </subcellularLocation>
</comment>
<evidence type="ECO:0000256" key="3">
    <source>
        <dbReference type="ARBA" id="ARBA00022884"/>
    </source>
</evidence>
<keyword evidence="7" id="KW-1185">Reference proteome</keyword>
<keyword evidence="5" id="KW-0472">Membrane</keyword>
<dbReference type="OrthoDB" id="416729at2759"/>
<evidence type="ECO:0000256" key="4">
    <source>
        <dbReference type="ARBA" id="ARBA00023242"/>
    </source>
</evidence>
<dbReference type="GO" id="GO:0005655">
    <property type="term" value="C:nucleolar ribonuclease P complex"/>
    <property type="evidence" value="ECO:0007669"/>
    <property type="project" value="InterPro"/>
</dbReference>
<keyword evidence="3" id="KW-0694">RNA-binding</keyword>
<gene>
    <name evidence="6" type="ORF">cubi_03136</name>
</gene>
<proteinExistence type="predicted"/>
<dbReference type="Pfam" id="PF12328">
    <property type="entry name" value="Rpp20"/>
    <property type="match status" value="1"/>
</dbReference>
<dbReference type="SUPFAM" id="SSF82704">
    <property type="entry name" value="AlbA-like"/>
    <property type="match status" value="1"/>
</dbReference>
<dbReference type="InterPro" id="IPR036882">
    <property type="entry name" value="Alba-like_dom_sf"/>
</dbReference>
<keyword evidence="5" id="KW-1133">Transmembrane helix</keyword>
<dbReference type="VEuPathDB" id="CryptoDB:cubi_03136"/>
<evidence type="ECO:0000313" key="6">
    <source>
        <dbReference type="EMBL" id="OII75026.1"/>
    </source>
</evidence>
<accession>A0A1J4ML91</accession>
<keyword evidence="4" id="KW-0539">Nucleus</keyword>
<feature type="transmembrane region" description="Helical" evidence="5">
    <location>
        <begin position="85"/>
        <end position="103"/>
    </location>
</feature>
<organism evidence="6 7">
    <name type="scientific">Cryptosporidium ubiquitum</name>
    <dbReference type="NCBI Taxonomy" id="857276"/>
    <lineage>
        <taxon>Eukaryota</taxon>
        <taxon>Sar</taxon>
        <taxon>Alveolata</taxon>
        <taxon>Apicomplexa</taxon>
        <taxon>Conoidasida</taxon>
        <taxon>Coccidia</taxon>
        <taxon>Eucoccidiorida</taxon>
        <taxon>Eimeriorina</taxon>
        <taxon>Cryptosporidiidae</taxon>
        <taxon>Cryptosporidium</taxon>
    </lineage>
</organism>
<evidence type="ECO:0000256" key="5">
    <source>
        <dbReference type="SAM" id="Phobius"/>
    </source>
</evidence>
<reference evidence="6 7" key="1">
    <citation type="submission" date="2016-10" db="EMBL/GenBank/DDBJ databases">
        <title>Reductive evolution of mitochondrial metabolism and differential evolution of invasion-related proteins in Cryptosporidium.</title>
        <authorList>
            <person name="Liu S."/>
            <person name="Roellig D.M."/>
            <person name="Guo Y."/>
            <person name="Li N."/>
            <person name="Frace M.A."/>
            <person name="Tang K."/>
            <person name="Zhang L."/>
            <person name="Feng Y."/>
            <person name="Xiao L."/>
        </authorList>
    </citation>
    <scope>NUCLEOTIDE SEQUENCE [LARGE SCALE GENOMIC DNA]</scope>
    <source>
        <strain evidence="6">39726</strain>
    </source>
</reference>
<evidence type="ECO:0000256" key="2">
    <source>
        <dbReference type="ARBA" id="ARBA00022694"/>
    </source>
</evidence>
<dbReference type="InterPro" id="IPR014612">
    <property type="entry name" value="Pop7/Rpp20"/>
</dbReference>
<dbReference type="GO" id="GO:0003723">
    <property type="term" value="F:RNA binding"/>
    <property type="evidence" value="ECO:0007669"/>
    <property type="project" value="UniProtKB-KW"/>
</dbReference>
<sequence>MENVLMTGSNSAGDNGIRTRVVKKAVIPKEIKENDIYVTRKRPLVVYFRRAMDLLTVTETHNFIYEERLGCRRNKKLYKSGKDNQYVIIHGMGACIMTAIWLVQDLKSNLGDKIKIEVTTNTIKVTDEHINEEKEWESSKSTRNVSGISIKVTMKKQE</sequence>
<keyword evidence="5" id="KW-0812">Transmembrane</keyword>
<keyword evidence="2" id="KW-0819">tRNA processing</keyword>
<dbReference type="RefSeq" id="XP_028876156.1">
    <property type="nucleotide sequence ID" value="XM_029020149.1"/>
</dbReference>
<protein>
    <submittedName>
        <fullName evidence="6">Uncharacterized protein</fullName>
    </submittedName>
</protein>
<dbReference type="GeneID" id="39979928"/>
<dbReference type="GO" id="GO:0001682">
    <property type="term" value="P:tRNA 5'-leader removal"/>
    <property type="evidence" value="ECO:0007669"/>
    <property type="project" value="InterPro"/>
</dbReference>
<dbReference type="EMBL" id="LRBP01000006">
    <property type="protein sequence ID" value="OII75026.1"/>
    <property type="molecule type" value="Genomic_DNA"/>
</dbReference>
<dbReference type="AlphaFoldDB" id="A0A1J4ML91"/>
<dbReference type="Proteomes" id="UP000186176">
    <property type="component" value="Unassembled WGS sequence"/>
</dbReference>